<dbReference type="Gene3D" id="2.60.40.1170">
    <property type="entry name" value="Mu homology domain, subdomain B"/>
    <property type="match status" value="1"/>
</dbReference>
<dbReference type="OMA" id="PIRDTSW"/>
<feature type="domain" description="SHD" evidence="5">
    <location>
        <begin position="85"/>
        <end position="218"/>
    </location>
</feature>
<dbReference type="InterPro" id="IPR028565">
    <property type="entry name" value="MHD"/>
</dbReference>
<dbReference type="PROSITE" id="PS51072">
    <property type="entry name" value="MHD"/>
    <property type="match status" value="1"/>
</dbReference>
<dbReference type="AlphaFoldDB" id="T2M7X9"/>
<accession>T2M7X9</accession>
<sequence length="526" mass="60496">MKQGGSEENAFLSNKNNLEKILSDNESEEEVNKLSKTFITIHPKASLFHSSSVIKQKLSENTEEAFSFTELSDSEQANLKQNYASWNFWYRYPGRARRLGRRKWIPVTVFIENGFIKLHGTTKKGSEIFKEFPLHPFFVFTIPKVQRGNKDGQVHSVKLQYVKYKESRRLKNGSNVEHVPVYTPVLKLASRDLLSFREFLNEVERIIRHIPTFRSNMVSYRQEGIFVDCDDECNYLFSGDGKILQYSITVQLRLRTFISGNPYITIFLNDMNYKDELIANSLLEDLKPPETWIKPLKYEYHPCVDTKNTNGGVKFLPPDGCSFELLRFRVRAKSLPPLSTMASVEIINNNVVRLKASLCVFGGKNSFHYVREDVLLYIPIPGSWSTMFVRSKSLRGFNKYLKVKATYKTGDAALATLNHVSLQVSVGRATYEPAFGGLVWRLGSLPVIKGNNSGEALHTFQCQFELPFPIIMIEDFQPYAYVEFNVGHQIASDVIVHQVVVSDNKSPEKWICYRSNYMYKIKMKLL</sequence>
<dbReference type="PROSITE" id="PS51070">
    <property type="entry name" value="SHD"/>
    <property type="match status" value="1"/>
</dbReference>
<dbReference type="EMBL" id="HAAD01002171">
    <property type="protein sequence ID" value="CDG68403.1"/>
    <property type="molecule type" value="mRNA"/>
</dbReference>
<dbReference type="InterPro" id="IPR036168">
    <property type="entry name" value="AP2_Mu_C_sf"/>
</dbReference>
<dbReference type="GO" id="GO:0005737">
    <property type="term" value="C:cytoplasm"/>
    <property type="evidence" value="ECO:0007669"/>
    <property type="project" value="UniProtKB-SubCell"/>
</dbReference>
<dbReference type="PANTHER" id="PTHR10529">
    <property type="entry name" value="AP COMPLEX SUBUNIT MU"/>
    <property type="match status" value="1"/>
</dbReference>
<evidence type="ECO:0000259" key="6">
    <source>
        <dbReference type="PROSITE" id="PS51072"/>
    </source>
</evidence>
<dbReference type="GO" id="GO:0006897">
    <property type="term" value="P:endocytosis"/>
    <property type="evidence" value="ECO:0007669"/>
    <property type="project" value="UniProtKB-KW"/>
</dbReference>
<protein>
    <submittedName>
        <fullName evidence="7">Stonin-2</fullName>
    </submittedName>
</protein>
<evidence type="ECO:0000256" key="3">
    <source>
        <dbReference type="ARBA" id="ARBA00022490"/>
    </source>
</evidence>
<dbReference type="InterPro" id="IPR012320">
    <property type="entry name" value="SHD_dom"/>
</dbReference>
<name>T2M7X9_HYDVU</name>
<keyword evidence="4" id="KW-0254">Endocytosis</keyword>
<dbReference type="SUPFAM" id="SSF49447">
    <property type="entry name" value="Second domain of Mu2 adaptin subunit (ap50) of ap2 adaptor"/>
    <property type="match status" value="1"/>
</dbReference>
<comment type="similarity">
    <text evidence="2">Belongs to the Stoned B family.</text>
</comment>
<evidence type="ECO:0000313" key="7">
    <source>
        <dbReference type="EMBL" id="CDG68403.1"/>
    </source>
</evidence>
<keyword evidence="3" id="KW-0963">Cytoplasm</keyword>
<feature type="domain" description="MHD" evidence="6">
    <location>
        <begin position="222"/>
        <end position="524"/>
    </location>
</feature>
<evidence type="ECO:0000256" key="1">
    <source>
        <dbReference type="ARBA" id="ARBA00004496"/>
    </source>
</evidence>
<dbReference type="OrthoDB" id="10063141at2759"/>
<comment type="subcellular location">
    <subcellularLocation>
        <location evidence="1">Cytoplasm</location>
    </subcellularLocation>
</comment>
<dbReference type="InterPro" id="IPR050431">
    <property type="entry name" value="Adaptor_comp_med_subunit"/>
</dbReference>
<evidence type="ECO:0000256" key="2">
    <source>
        <dbReference type="ARBA" id="ARBA00005579"/>
    </source>
</evidence>
<reference evidence="7" key="1">
    <citation type="journal article" date="2013" name="Genome Biol. Evol.">
        <title>Punctuated emergences of genetic and phenotypic innovations in eumetazoan, bilaterian, euteleostome, and hominidae ancestors.</title>
        <authorList>
            <person name="Wenger Y."/>
            <person name="Galliot B."/>
        </authorList>
    </citation>
    <scope>NUCLEOTIDE SEQUENCE</scope>
    <source>
        <tissue evidence="7">Whole animals</tissue>
    </source>
</reference>
<gene>
    <name evidence="7" type="primary">STON2</name>
</gene>
<dbReference type="Pfam" id="PF00928">
    <property type="entry name" value="Adap_comp_sub"/>
    <property type="match status" value="1"/>
</dbReference>
<proteinExistence type="evidence at transcript level"/>
<evidence type="ECO:0000256" key="4">
    <source>
        <dbReference type="ARBA" id="ARBA00022583"/>
    </source>
</evidence>
<evidence type="ECO:0000259" key="5">
    <source>
        <dbReference type="PROSITE" id="PS51070"/>
    </source>
</evidence>
<organism evidence="7">
    <name type="scientific">Hydra vulgaris</name>
    <name type="common">Hydra</name>
    <name type="synonym">Hydra attenuata</name>
    <dbReference type="NCBI Taxonomy" id="6087"/>
    <lineage>
        <taxon>Eukaryota</taxon>
        <taxon>Metazoa</taxon>
        <taxon>Cnidaria</taxon>
        <taxon>Hydrozoa</taxon>
        <taxon>Hydroidolina</taxon>
        <taxon>Anthoathecata</taxon>
        <taxon>Aplanulata</taxon>
        <taxon>Hydridae</taxon>
        <taxon>Hydra</taxon>
    </lineage>
</organism>